<evidence type="ECO:0000313" key="2">
    <source>
        <dbReference type="Proteomes" id="UP000228380"/>
    </source>
</evidence>
<evidence type="ECO:0000313" key="3">
    <source>
        <dbReference type="RefSeq" id="XP_008794099.1"/>
    </source>
</evidence>
<dbReference type="InterPro" id="IPR040294">
    <property type="entry name" value="Nodulin-rel_1/2"/>
</dbReference>
<protein>
    <submittedName>
        <fullName evidence="3">Nodulin-related protein 1</fullName>
    </submittedName>
</protein>
<keyword evidence="2" id="KW-1185">Reference proteome</keyword>
<dbReference type="PANTHER" id="PTHR35098:SF1">
    <property type="entry name" value="NODULIN-RELATED PROTEIN 2"/>
    <property type="match status" value="1"/>
</dbReference>
<dbReference type="GO" id="GO:0010115">
    <property type="term" value="P:regulation of abscisic acid biosynthetic process"/>
    <property type="evidence" value="ECO:0007669"/>
    <property type="project" value="InterPro"/>
</dbReference>
<sequence>MDLHSDKSNKPSSHSQHPKPSSSDLLSSAKVVGEAAMSTFHHETEKVNKAKVADAAADLLGAASHYGKVEETSFGKYVEKAEDYLHKYHSSNSPTGEVHSSSEAHHIHESTATTVHNSAHSTHPPTTTTMEHHSSSAHSGDEAQSEGGLGDYIKMAEGFLKKR</sequence>
<dbReference type="KEGG" id="pda:103710224"/>
<dbReference type="PANTHER" id="PTHR35098">
    <property type="entry name" value="EXPRESSED PROTEIN"/>
    <property type="match status" value="1"/>
</dbReference>
<dbReference type="GeneID" id="103710224"/>
<feature type="region of interest" description="Disordered" evidence="1">
    <location>
        <begin position="110"/>
        <end position="149"/>
    </location>
</feature>
<dbReference type="GO" id="GO:0009408">
    <property type="term" value="P:response to heat"/>
    <property type="evidence" value="ECO:0007669"/>
    <property type="project" value="InterPro"/>
</dbReference>
<feature type="compositionally biased region" description="Low complexity" evidence="1">
    <location>
        <begin position="10"/>
        <end position="23"/>
    </location>
</feature>
<dbReference type="OrthoDB" id="695806at2759"/>
<reference evidence="3" key="2">
    <citation type="submission" date="2025-08" db="UniProtKB">
        <authorList>
            <consortium name="RefSeq"/>
        </authorList>
    </citation>
    <scope>IDENTIFICATION</scope>
    <source>
        <tissue evidence="3">Young leaves</tissue>
    </source>
</reference>
<dbReference type="Proteomes" id="UP000228380">
    <property type="component" value="Chromosome 6"/>
</dbReference>
<feature type="region of interest" description="Disordered" evidence="1">
    <location>
        <begin position="1"/>
        <end position="30"/>
    </location>
</feature>
<dbReference type="AlphaFoldDB" id="A0A8B7C8P6"/>
<name>A0A8B7C8P6_PHODC</name>
<evidence type="ECO:0000256" key="1">
    <source>
        <dbReference type="SAM" id="MobiDB-lite"/>
    </source>
</evidence>
<organism evidence="2 3">
    <name type="scientific">Phoenix dactylifera</name>
    <name type="common">Date palm</name>
    <dbReference type="NCBI Taxonomy" id="42345"/>
    <lineage>
        <taxon>Eukaryota</taxon>
        <taxon>Viridiplantae</taxon>
        <taxon>Streptophyta</taxon>
        <taxon>Embryophyta</taxon>
        <taxon>Tracheophyta</taxon>
        <taxon>Spermatophyta</taxon>
        <taxon>Magnoliopsida</taxon>
        <taxon>Liliopsida</taxon>
        <taxon>Arecaceae</taxon>
        <taxon>Coryphoideae</taxon>
        <taxon>Phoeniceae</taxon>
        <taxon>Phoenix</taxon>
    </lineage>
</organism>
<proteinExistence type="predicted"/>
<gene>
    <name evidence="3" type="primary">LOC103710224</name>
</gene>
<accession>A0A8B7C8P6</accession>
<feature type="compositionally biased region" description="Low complexity" evidence="1">
    <location>
        <begin position="116"/>
        <end position="129"/>
    </location>
</feature>
<reference evidence="2" key="1">
    <citation type="journal article" date="2019" name="Nat. Commun.">
        <title>Genome-wide association mapping of date palm fruit traits.</title>
        <authorList>
            <person name="Hazzouri K.M."/>
            <person name="Gros-Balthazard M."/>
            <person name="Flowers J.M."/>
            <person name="Copetti D."/>
            <person name="Lemansour A."/>
            <person name="Lebrun M."/>
            <person name="Masmoudi K."/>
            <person name="Ferrand S."/>
            <person name="Dhar M.I."/>
            <person name="Fresquez Z.A."/>
            <person name="Rosas U."/>
            <person name="Zhang J."/>
            <person name="Talag J."/>
            <person name="Lee S."/>
            <person name="Kudrna D."/>
            <person name="Powell R.F."/>
            <person name="Leitch I.J."/>
            <person name="Krueger R.R."/>
            <person name="Wing R.A."/>
            <person name="Amiri K.M.A."/>
            <person name="Purugganan M.D."/>
        </authorList>
    </citation>
    <scope>NUCLEOTIDE SEQUENCE [LARGE SCALE GENOMIC DNA]</scope>
    <source>
        <strain evidence="2">cv. Khalas</strain>
    </source>
</reference>
<dbReference type="RefSeq" id="XP_008794099.1">
    <property type="nucleotide sequence ID" value="XM_008795877.3"/>
</dbReference>